<name>A0ACB8C5V7_DERSI</name>
<proteinExistence type="predicted"/>
<dbReference type="EMBL" id="CM023478">
    <property type="protein sequence ID" value="KAH7934223.1"/>
    <property type="molecule type" value="Genomic_DNA"/>
</dbReference>
<organism evidence="1 2">
    <name type="scientific">Dermacentor silvarum</name>
    <name type="common">Tick</name>
    <dbReference type="NCBI Taxonomy" id="543639"/>
    <lineage>
        <taxon>Eukaryota</taxon>
        <taxon>Metazoa</taxon>
        <taxon>Ecdysozoa</taxon>
        <taxon>Arthropoda</taxon>
        <taxon>Chelicerata</taxon>
        <taxon>Arachnida</taxon>
        <taxon>Acari</taxon>
        <taxon>Parasitiformes</taxon>
        <taxon>Ixodida</taxon>
        <taxon>Ixodoidea</taxon>
        <taxon>Ixodidae</taxon>
        <taxon>Rhipicephalinae</taxon>
        <taxon>Dermacentor</taxon>
    </lineage>
</organism>
<evidence type="ECO:0000313" key="2">
    <source>
        <dbReference type="Proteomes" id="UP000821865"/>
    </source>
</evidence>
<dbReference type="Proteomes" id="UP000821865">
    <property type="component" value="Chromosome 9"/>
</dbReference>
<comment type="caution">
    <text evidence="1">The sequence shown here is derived from an EMBL/GenBank/DDBJ whole genome shotgun (WGS) entry which is preliminary data.</text>
</comment>
<protein>
    <submittedName>
        <fullName evidence="1">Uncharacterized protein</fullName>
    </submittedName>
</protein>
<evidence type="ECO:0000313" key="1">
    <source>
        <dbReference type="EMBL" id="KAH7934223.1"/>
    </source>
</evidence>
<reference evidence="1" key="1">
    <citation type="submission" date="2020-05" db="EMBL/GenBank/DDBJ databases">
        <title>Large-scale comparative analyses of tick genomes elucidate their genetic diversity and vector capacities.</title>
        <authorList>
            <person name="Jia N."/>
            <person name="Wang J."/>
            <person name="Shi W."/>
            <person name="Du L."/>
            <person name="Sun Y."/>
            <person name="Zhan W."/>
            <person name="Jiang J."/>
            <person name="Wang Q."/>
            <person name="Zhang B."/>
            <person name="Ji P."/>
            <person name="Sakyi L.B."/>
            <person name="Cui X."/>
            <person name="Yuan T."/>
            <person name="Jiang B."/>
            <person name="Yang W."/>
            <person name="Lam T.T.-Y."/>
            <person name="Chang Q."/>
            <person name="Ding S."/>
            <person name="Wang X."/>
            <person name="Zhu J."/>
            <person name="Ruan X."/>
            <person name="Zhao L."/>
            <person name="Wei J."/>
            <person name="Que T."/>
            <person name="Du C."/>
            <person name="Cheng J."/>
            <person name="Dai P."/>
            <person name="Han X."/>
            <person name="Huang E."/>
            <person name="Gao Y."/>
            <person name="Liu J."/>
            <person name="Shao H."/>
            <person name="Ye R."/>
            <person name="Li L."/>
            <person name="Wei W."/>
            <person name="Wang X."/>
            <person name="Wang C."/>
            <person name="Yang T."/>
            <person name="Huo Q."/>
            <person name="Li W."/>
            <person name="Guo W."/>
            <person name="Chen H."/>
            <person name="Zhou L."/>
            <person name="Ni X."/>
            <person name="Tian J."/>
            <person name="Zhou Y."/>
            <person name="Sheng Y."/>
            <person name="Liu T."/>
            <person name="Pan Y."/>
            <person name="Xia L."/>
            <person name="Li J."/>
            <person name="Zhao F."/>
            <person name="Cao W."/>
        </authorList>
    </citation>
    <scope>NUCLEOTIDE SEQUENCE</scope>
    <source>
        <strain evidence="1">Dsil-2018</strain>
    </source>
</reference>
<accession>A0ACB8C5V7</accession>
<sequence length="81" mass="9635">MRVRGLFVQKNRHNNFTIDRLTIAVNQTVHLITQVRARKQGMKEKELLQIIHSFVISRLTYALPYLHLLQTEKAKLDRLIR</sequence>
<gene>
    <name evidence="1" type="ORF">HPB49_023138</name>
</gene>
<keyword evidence="2" id="KW-1185">Reference proteome</keyword>